<name>A0A7X9FSX6_9DELT</name>
<protein>
    <submittedName>
        <fullName evidence="3">Uncharacterized protein</fullName>
    </submittedName>
</protein>
<dbReference type="AlphaFoldDB" id="A0A7X9FSX6"/>
<dbReference type="Proteomes" id="UP000524246">
    <property type="component" value="Unassembled WGS sequence"/>
</dbReference>
<sequence length="148" mass="16064">MANILITIILSLGICVFQVFAEDPRPTTNAKPSTTQSIKKSTQKDTKVPIAKESIKKGISIDEAQGSRLSAAIGHFSRARHLLISAVHEFDAGTKIANPDLLLDSNTWRKEVLRQASELEVVLAPQAAQAKGGIKYQGDSRLLTESKN</sequence>
<comment type="caution">
    <text evidence="3">The sequence shown here is derived from an EMBL/GenBank/DDBJ whole genome shotgun (WGS) entry which is preliminary data.</text>
</comment>
<feature type="signal peptide" evidence="2">
    <location>
        <begin position="1"/>
        <end position="21"/>
    </location>
</feature>
<dbReference type="EMBL" id="JAAZON010000410">
    <property type="protein sequence ID" value="NMC63318.1"/>
    <property type="molecule type" value="Genomic_DNA"/>
</dbReference>
<evidence type="ECO:0000256" key="2">
    <source>
        <dbReference type="SAM" id="SignalP"/>
    </source>
</evidence>
<feature type="region of interest" description="Disordered" evidence="1">
    <location>
        <begin position="25"/>
        <end position="46"/>
    </location>
</feature>
<reference evidence="3 4" key="1">
    <citation type="journal article" date="2020" name="Biotechnol. Biofuels">
        <title>New insights from the biogas microbiome by comprehensive genome-resolved metagenomics of nearly 1600 species originating from multiple anaerobic digesters.</title>
        <authorList>
            <person name="Campanaro S."/>
            <person name="Treu L."/>
            <person name="Rodriguez-R L.M."/>
            <person name="Kovalovszki A."/>
            <person name="Ziels R.M."/>
            <person name="Maus I."/>
            <person name="Zhu X."/>
            <person name="Kougias P.G."/>
            <person name="Basile A."/>
            <person name="Luo G."/>
            <person name="Schluter A."/>
            <person name="Konstantinidis K.T."/>
            <person name="Angelidaki I."/>
        </authorList>
    </citation>
    <scope>NUCLEOTIDE SEQUENCE [LARGE SCALE GENOMIC DNA]</scope>
    <source>
        <strain evidence="3">AS27yjCOA_65</strain>
    </source>
</reference>
<keyword evidence="2" id="KW-0732">Signal</keyword>
<feature type="chain" id="PRO_5031001445" evidence="2">
    <location>
        <begin position="22"/>
        <end position="148"/>
    </location>
</feature>
<evidence type="ECO:0000256" key="1">
    <source>
        <dbReference type="SAM" id="MobiDB-lite"/>
    </source>
</evidence>
<proteinExistence type="predicted"/>
<gene>
    <name evidence="3" type="ORF">GYA55_09145</name>
</gene>
<accession>A0A7X9FSX6</accession>
<feature type="compositionally biased region" description="Polar residues" evidence="1">
    <location>
        <begin position="26"/>
        <end position="40"/>
    </location>
</feature>
<evidence type="ECO:0000313" key="3">
    <source>
        <dbReference type="EMBL" id="NMC63318.1"/>
    </source>
</evidence>
<organism evidence="3 4">
    <name type="scientific">SAR324 cluster bacterium</name>
    <dbReference type="NCBI Taxonomy" id="2024889"/>
    <lineage>
        <taxon>Bacteria</taxon>
        <taxon>Deltaproteobacteria</taxon>
        <taxon>SAR324 cluster</taxon>
    </lineage>
</organism>
<evidence type="ECO:0000313" key="4">
    <source>
        <dbReference type="Proteomes" id="UP000524246"/>
    </source>
</evidence>